<name>A0AA85JQS2_TRIRE</name>
<dbReference type="Pfam" id="PF03372">
    <property type="entry name" value="Exo_endo_phos"/>
    <property type="match status" value="1"/>
</dbReference>
<evidence type="ECO:0000313" key="3">
    <source>
        <dbReference type="Proteomes" id="UP000050795"/>
    </source>
</evidence>
<dbReference type="AlphaFoldDB" id="A0AA85JQS2"/>
<accession>A0AA85JQS2</accession>
<keyword evidence="1" id="KW-0812">Transmembrane</keyword>
<dbReference type="WBParaSite" id="TREG1_45680.1">
    <property type="protein sequence ID" value="TREG1_45680.1"/>
    <property type="gene ID" value="TREG1_45680"/>
</dbReference>
<feature type="transmembrane region" description="Helical" evidence="1">
    <location>
        <begin position="941"/>
        <end position="965"/>
    </location>
</feature>
<dbReference type="PROSITE" id="PS50878">
    <property type="entry name" value="RT_POL"/>
    <property type="match status" value="1"/>
</dbReference>
<reference evidence="4" key="2">
    <citation type="submission" date="2023-11" db="UniProtKB">
        <authorList>
            <consortium name="WormBaseParasite"/>
        </authorList>
    </citation>
    <scope>IDENTIFICATION</scope>
</reference>
<keyword evidence="1" id="KW-0472">Membrane</keyword>
<organism evidence="3 4">
    <name type="scientific">Trichobilharzia regenti</name>
    <name type="common">Nasal bird schistosome</name>
    <dbReference type="NCBI Taxonomy" id="157069"/>
    <lineage>
        <taxon>Eukaryota</taxon>
        <taxon>Metazoa</taxon>
        <taxon>Spiralia</taxon>
        <taxon>Lophotrochozoa</taxon>
        <taxon>Platyhelminthes</taxon>
        <taxon>Trematoda</taxon>
        <taxon>Digenea</taxon>
        <taxon>Strigeidida</taxon>
        <taxon>Schistosomatoidea</taxon>
        <taxon>Schistosomatidae</taxon>
        <taxon>Trichobilharzia</taxon>
    </lineage>
</organism>
<evidence type="ECO:0000313" key="4">
    <source>
        <dbReference type="WBParaSite" id="TREG1_45680.1"/>
    </source>
</evidence>
<dbReference type="InterPro" id="IPR005135">
    <property type="entry name" value="Endo/exonuclease/phosphatase"/>
</dbReference>
<dbReference type="SUPFAM" id="SSF56672">
    <property type="entry name" value="DNA/RNA polymerases"/>
    <property type="match status" value="1"/>
</dbReference>
<evidence type="ECO:0000256" key="1">
    <source>
        <dbReference type="SAM" id="Phobius"/>
    </source>
</evidence>
<proteinExistence type="predicted"/>
<sequence>MYPSRITYSRDYLKCLQPVDLRVYNNVKKNHHGGWQRSLKCTPMHQMTVPVIMSTNCRSLSNKINYLHSLLYSNVYCNTGVITLQETWLHDSYDDNLVSLSGFTIYRQDRCSSKKKRGGGVATFINSHWSTANNVCFKFSNDNIDCITVKCRPKHLLKYNSIFVTNIYITPCCSPSELSIFADEFTIFAAASFGNSLSIVTGDFNSSDCSFITLLGHANVVNFPTRQNTSLDLVFVNDSGIYEARKRAPLFNSDHCIVRVLPKIYGKLHSKALSNLSKKVVHRCYSNENVHHLRNMLSDTRWDLFNVDSLNDNISNITSYLKFCFEICCPKETLFVKFDRFSSPQLKKLRREKEKLYKMKNKSGVKRTNFLIKSEMQRLNVIYNQKFMSCKNPSNMWKLFKEITGGKQINNIPYSFDVCTLNKSFIYSPSNAMLPSITCVNNSPFPGFNTNDVQKCLKSLNPSQSLGPDYVPSIIFKKCSDILCHPLTDLFNKSFSDNIVPAVWKDIKVVPIPKSSTGACVKFRPIAITSPFLKTMEKLLLLSLEPSLKSFNDPKQFAYKHSRSTLDAAAVLYHNIASSLDKGAKFVRCAFLDYTSAFDSVPRDILLNKLAASQTECWAVNWLHSYFSDRKQYTVYKGKSSTSLPTEAGVPQGAVLSPFLFSFFLHDLPHSDEINFVKYADDLTVSMVANSQLDCTKINSFLSEVSKWSESNGLKLNPSKCQTVDFSLRCKRQLKEVIDSHDSCKIDDNDIGIKSEIKYLGLILSSDLSWSSHVLAISSKIFRLTFYIKKLRHSGITQPLILQFVNSCILPILLYCSPLFFPGLLKKDYVTIRRILKTVSRVSGVPVDHIVNVVVDRYLTSCNKFAKGILSDLEHPLYPQLSPCISSGRTRSNFRKLYARTSKYKKSMIPYLACILCDENSVRQELTNLFPLVNKQFPPSILTYLQVLLLLLLLYLWSCYFSVLLS</sequence>
<dbReference type="PANTHER" id="PTHR47510">
    <property type="entry name" value="REVERSE TRANSCRIPTASE DOMAIN-CONTAINING PROTEIN"/>
    <property type="match status" value="1"/>
</dbReference>
<feature type="domain" description="Reverse transcriptase" evidence="2">
    <location>
        <begin position="493"/>
        <end position="764"/>
    </location>
</feature>
<dbReference type="InterPro" id="IPR036691">
    <property type="entry name" value="Endo/exonu/phosph_ase_sf"/>
</dbReference>
<dbReference type="GO" id="GO:0003824">
    <property type="term" value="F:catalytic activity"/>
    <property type="evidence" value="ECO:0007669"/>
    <property type="project" value="InterPro"/>
</dbReference>
<evidence type="ECO:0000259" key="2">
    <source>
        <dbReference type="PROSITE" id="PS50878"/>
    </source>
</evidence>
<dbReference type="Pfam" id="PF00078">
    <property type="entry name" value="RVT_1"/>
    <property type="match status" value="1"/>
</dbReference>
<keyword evidence="1" id="KW-1133">Transmembrane helix</keyword>
<dbReference type="Proteomes" id="UP000050795">
    <property type="component" value="Unassembled WGS sequence"/>
</dbReference>
<dbReference type="CDD" id="cd01650">
    <property type="entry name" value="RT_nLTR_like"/>
    <property type="match status" value="1"/>
</dbReference>
<keyword evidence="3" id="KW-1185">Reference proteome</keyword>
<dbReference type="SUPFAM" id="SSF56219">
    <property type="entry name" value="DNase I-like"/>
    <property type="match status" value="1"/>
</dbReference>
<dbReference type="InterPro" id="IPR000477">
    <property type="entry name" value="RT_dom"/>
</dbReference>
<dbReference type="InterPro" id="IPR043502">
    <property type="entry name" value="DNA/RNA_pol_sf"/>
</dbReference>
<reference evidence="3" key="1">
    <citation type="submission" date="2022-06" db="EMBL/GenBank/DDBJ databases">
        <authorList>
            <person name="Berger JAMES D."/>
            <person name="Berger JAMES D."/>
        </authorList>
    </citation>
    <scope>NUCLEOTIDE SEQUENCE [LARGE SCALE GENOMIC DNA]</scope>
</reference>
<dbReference type="Gene3D" id="3.60.10.10">
    <property type="entry name" value="Endonuclease/exonuclease/phosphatase"/>
    <property type="match status" value="1"/>
</dbReference>
<dbReference type="PANTHER" id="PTHR47510:SF3">
    <property type="entry name" value="ENDO_EXONUCLEASE_PHOSPHATASE DOMAIN-CONTAINING PROTEIN"/>
    <property type="match status" value="1"/>
</dbReference>
<protein>
    <recommendedName>
        <fullName evidence="2">Reverse transcriptase domain-containing protein</fullName>
    </recommendedName>
</protein>